<dbReference type="CDD" id="cd05285">
    <property type="entry name" value="sorbitol_DH"/>
    <property type="match status" value="1"/>
</dbReference>
<organism evidence="9 10">
    <name type="scientific">Choiromyces venosus 120613-1</name>
    <dbReference type="NCBI Taxonomy" id="1336337"/>
    <lineage>
        <taxon>Eukaryota</taxon>
        <taxon>Fungi</taxon>
        <taxon>Dikarya</taxon>
        <taxon>Ascomycota</taxon>
        <taxon>Pezizomycotina</taxon>
        <taxon>Pezizomycetes</taxon>
        <taxon>Pezizales</taxon>
        <taxon>Tuberaceae</taxon>
        <taxon>Choiromyces</taxon>
    </lineage>
</organism>
<accession>A0A3N4JNJ5</accession>
<evidence type="ECO:0000256" key="7">
    <source>
        <dbReference type="SAM" id="Phobius"/>
    </source>
</evidence>
<dbReference type="InterPro" id="IPR011032">
    <property type="entry name" value="GroES-like_sf"/>
</dbReference>
<keyword evidence="7" id="KW-1133">Transmembrane helix</keyword>
<feature type="domain" description="Enoyl reductase (ER)" evidence="8">
    <location>
        <begin position="16"/>
        <end position="368"/>
    </location>
</feature>
<name>A0A3N4JNJ5_9PEZI</name>
<keyword evidence="7" id="KW-0812">Transmembrane</keyword>
<proteinExistence type="inferred from homology"/>
<dbReference type="Gene3D" id="3.90.180.10">
    <property type="entry name" value="Medium-chain alcohol dehydrogenases, catalytic domain"/>
    <property type="match status" value="1"/>
</dbReference>
<dbReference type="GO" id="GO:0003939">
    <property type="term" value="F:L-iditol 2-dehydrogenase (NAD+) activity"/>
    <property type="evidence" value="ECO:0007669"/>
    <property type="project" value="TreeGrafter"/>
</dbReference>
<keyword evidence="10" id="KW-1185">Reference proteome</keyword>
<evidence type="ECO:0000256" key="2">
    <source>
        <dbReference type="ARBA" id="ARBA00008072"/>
    </source>
</evidence>
<comment type="cofactor">
    <cofactor evidence="1">
        <name>Zn(2+)</name>
        <dbReference type="ChEBI" id="CHEBI:29105"/>
    </cofactor>
</comment>
<dbReference type="InterPro" id="IPR013149">
    <property type="entry name" value="ADH-like_C"/>
</dbReference>
<dbReference type="InterPro" id="IPR013154">
    <property type="entry name" value="ADH-like_N"/>
</dbReference>
<reference evidence="9 10" key="1">
    <citation type="journal article" date="2018" name="Nat. Ecol. Evol.">
        <title>Pezizomycetes genomes reveal the molecular basis of ectomycorrhizal truffle lifestyle.</title>
        <authorList>
            <person name="Murat C."/>
            <person name="Payen T."/>
            <person name="Noel B."/>
            <person name="Kuo A."/>
            <person name="Morin E."/>
            <person name="Chen J."/>
            <person name="Kohler A."/>
            <person name="Krizsan K."/>
            <person name="Balestrini R."/>
            <person name="Da Silva C."/>
            <person name="Montanini B."/>
            <person name="Hainaut M."/>
            <person name="Levati E."/>
            <person name="Barry K.W."/>
            <person name="Belfiori B."/>
            <person name="Cichocki N."/>
            <person name="Clum A."/>
            <person name="Dockter R.B."/>
            <person name="Fauchery L."/>
            <person name="Guy J."/>
            <person name="Iotti M."/>
            <person name="Le Tacon F."/>
            <person name="Lindquist E.A."/>
            <person name="Lipzen A."/>
            <person name="Malagnac F."/>
            <person name="Mello A."/>
            <person name="Molinier V."/>
            <person name="Miyauchi S."/>
            <person name="Poulain J."/>
            <person name="Riccioni C."/>
            <person name="Rubini A."/>
            <person name="Sitrit Y."/>
            <person name="Splivallo R."/>
            <person name="Traeger S."/>
            <person name="Wang M."/>
            <person name="Zifcakova L."/>
            <person name="Wipf D."/>
            <person name="Zambonelli A."/>
            <person name="Paolocci F."/>
            <person name="Nowrousian M."/>
            <person name="Ottonello S."/>
            <person name="Baldrian P."/>
            <person name="Spatafora J.W."/>
            <person name="Henrissat B."/>
            <person name="Nagy L.G."/>
            <person name="Aury J.M."/>
            <person name="Wincker P."/>
            <person name="Grigoriev I.V."/>
            <person name="Bonfante P."/>
            <person name="Martin F.M."/>
        </authorList>
    </citation>
    <scope>NUCLEOTIDE SEQUENCE [LARGE SCALE GENOMIC DNA]</scope>
    <source>
        <strain evidence="9 10">120613-1</strain>
    </source>
</reference>
<dbReference type="PANTHER" id="PTHR43161">
    <property type="entry name" value="SORBITOL DEHYDROGENASE"/>
    <property type="match status" value="1"/>
</dbReference>
<sequence>MSTTPAPQETKISLLTAAKTLVVTTTPLPAPSPTELQIEIKSTTLCGSDLHYYTHYRNGDIHVREPLVLGHEASGIVIAVGSGENGKWKVGDRVALEVGVPCGDCAECLCGRYNICAAVRFRSSGKSLPHFAGTLQEVVNHPARWCHKLPDTVSYTSAALLEPLSVAIHATRRVRKLGTLGPGSSILILGAGAVGLLVAAMCKVSGASRIVVSDINPGRTDFAIQHAFATHAHTPPREGKRPESVDERLAYAKVSAGGFDVTFECTGVEICTQTGIYAARPGGSLVLLGMGNPVQTLPISAAALREVDILGGFRYANTYKEGIEILRAGLIPQLEEIVTHKIGRGVCGVEDAFEMAGKQVDDVGALVIKVECVFGS</sequence>
<keyword evidence="3" id="KW-0479">Metal-binding</keyword>
<dbReference type="AlphaFoldDB" id="A0A3N4JNJ5"/>
<dbReference type="SUPFAM" id="SSF51735">
    <property type="entry name" value="NAD(P)-binding Rossmann-fold domains"/>
    <property type="match status" value="1"/>
</dbReference>
<dbReference type="InterPro" id="IPR036291">
    <property type="entry name" value="NAD(P)-bd_dom_sf"/>
</dbReference>
<evidence type="ECO:0000256" key="4">
    <source>
        <dbReference type="ARBA" id="ARBA00022833"/>
    </source>
</evidence>
<evidence type="ECO:0000256" key="1">
    <source>
        <dbReference type="ARBA" id="ARBA00001947"/>
    </source>
</evidence>
<dbReference type="STRING" id="1336337.A0A3N4JNJ5"/>
<keyword evidence="6" id="KW-0520">NAD</keyword>
<dbReference type="Proteomes" id="UP000276215">
    <property type="component" value="Unassembled WGS sequence"/>
</dbReference>
<keyword evidence="5" id="KW-0560">Oxidoreductase</keyword>
<dbReference type="InterPro" id="IPR020843">
    <property type="entry name" value="ER"/>
</dbReference>
<dbReference type="PANTHER" id="PTHR43161:SF25">
    <property type="entry name" value="ALCOHOL DEHYDROGENASE, PUTATIVE (AFU_ORTHOLOGUE AFUA_1G14390)-RELATED"/>
    <property type="match status" value="1"/>
</dbReference>
<dbReference type="InterPro" id="IPR045306">
    <property type="entry name" value="SDH-like"/>
</dbReference>
<dbReference type="SMART" id="SM00829">
    <property type="entry name" value="PKS_ER"/>
    <property type="match status" value="1"/>
</dbReference>
<evidence type="ECO:0000313" key="9">
    <source>
        <dbReference type="EMBL" id="RPA98361.1"/>
    </source>
</evidence>
<evidence type="ECO:0000313" key="10">
    <source>
        <dbReference type="Proteomes" id="UP000276215"/>
    </source>
</evidence>
<feature type="transmembrane region" description="Helical" evidence="7">
    <location>
        <begin position="180"/>
        <end position="201"/>
    </location>
</feature>
<evidence type="ECO:0000256" key="6">
    <source>
        <dbReference type="ARBA" id="ARBA00023027"/>
    </source>
</evidence>
<keyword evidence="7" id="KW-0472">Membrane</keyword>
<keyword evidence="4" id="KW-0862">Zinc</keyword>
<dbReference type="Pfam" id="PF00107">
    <property type="entry name" value="ADH_zinc_N"/>
    <property type="match status" value="1"/>
</dbReference>
<protein>
    <submittedName>
        <fullName evidence="9">GroES-like protein</fullName>
    </submittedName>
</protein>
<dbReference type="GO" id="GO:0006062">
    <property type="term" value="P:sorbitol catabolic process"/>
    <property type="evidence" value="ECO:0007669"/>
    <property type="project" value="TreeGrafter"/>
</dbReference>
<dbReference type="GO" id="GO:0046872">
    <property type="term" value="F:metal ion binding"/>
    <property type="evidence" value="ECO:0007669"/>
    <property type="project" value="UniProtKB-KW"/>
</dbReference>
<evidence type="ECO:0000256" key="5">
    <source>
        <dbReference type="ARBA" id="ARBA00023002"/>
    </source>
</evidence>
<gene>
    <name evidence="9" type="ORF">L873DRAFT_1769722</name>
</gene>
<dbReference type="Gene3D" id="3.40.50.720">
    <property type="entry name" value="NAD(P)-binding Rossmann-like Domain"/>
    <property type="match status" value="1"/>
</dbReference>
<evidence type="ECO:0000259" key="8">
    <source>
        <dbReference type="SMART" id="SM00829"/>
    </source>
</evidence>
<comment type="similarity">
    <text evidence="2">Belongs to the zinc-containing alcohol dehydrogenase family.</text>
</comment>
<dbReference type="EMBL" id="ML120396">
    <property type="protein sequence ID" value="RPA98361.1"/>
    <property type="molecule type" value="Genomic_DNA"/>
</dbReference>
<evidence type="ECO:0000256" key="3">
    <source>
        <dbReference type="ARBA" id="ARBA00022723"/>
    </source>
</evidence>
<dbReference type="SUPFAM" id="SSF50129">
    <property type="entry name" value="GroES-like"/>
    <property type="match status" value="1"/>
</dbReference>
<dbReference type="Pfam" id="PF08240">
    <property type="entry name" value="ADH_N"/>
    <property type="match status" value="1"/>
</dbReference>
<dbReference type="OrthoDB" id="5363962at2759"/>